<dbReference type="AlphaFoldDB" id="A0A096CXL8"/>
<dbReference type="Proteomes" id="UP000029622">
    <property type="component" value="Unassembled WGS sequence"/>
</dbReference>
<evidence type="ECO:0000313" key="2">
    <source>
        <dbReference type="Proteomes" id="UP000029622"/>
    </source>
</evidence>
<evidence type="ECO:0000313" key="1">
    <source>
        <dbReference type="EMBL" id="KGG81344.1"/>
    </source>
</evidence>
<name>A0A096CXL8_9FIRM</name>
<dbReference type="STRING" id="1156417.Y919_00915"/>
<sequence length="159" mass="19104">MRKYMKAEINRHDMILTQMGAKIKIINSYMCYVTFDLDGTEVSYVYNVNKKNKYFLERIEPYPEHAGTFKCEEDVIETIKIDIEQFKNAKKSRVFDLFVDINKEMNKTIRNFEDLYLYYNVPREYANSIKSKIQEIQDIIKTAKENCERVYFKKDPDTL</sequence>
<accession>A0A096CXL8</accession>
<proteinExistence type="predicted"/>
<organism evidence="1 2">
    <name type="scientific">Caloranaerobacter azorensis H53214</name>
    <dbReference type="NCBI Taxonomy" id="1156417"/>
    <lineage>
        <taxon>Bacteria</taxon>
        <taxon>Bacillati</taxon>
        <taxon>Bacillota</taxon>
        <taxon>Tissierellia</taxon>
        <taxon>Tissierellales</taxon>
        <taxon>Thermohalobacteraceae</taxon>
        <taxon>Caloranaerobacter</taxon>
    </lineage>
</organism>
<reference evidence="1 2" key="1">
    <citation type="submission" date="2013-12" db="EMBL/GenBank/DDBJ databases">
        <title>Draft genome sequence of Caloranaerobacter sp. H53214.</title>
        <authorList>
            <person name="Jiang L.J."/>
            <person name="Shao Z.Z."/>
            <person name="Long M.N."/>
        </authorList>
    </citation>
    <scope>NUCLEOTIDE SEQUENCE [LARGE SCALE GENOMIC DNA]</scope>
    <source>
        <strain evidence="1 2">H53214</strain>
    </source>
</reference>
<dbReference type="RefSeq" id="WP_035161454.1">
    <property type="nucleotide sequence ID" value="NZ_AZTB01000002.1"/>
</dbReference>
<comment type="caution">
    <text evidence="1">The sequence shown here is derived from an EMBL/GenBank/DDBJ whole genome shotgun (WGS) entry which is preliminary data.</text>
</comment>
<protein>
    <submittedName>
        <fullName evidence="1">Uncharacterized protein</fullName>
    </submittedName>
</protein>
<gene>
    <name evidence="1" type="ORF">Y919_00915</name>
</gene>
<dbReference type="EMBL" id="AZTB01000002">
    <property type="protein sequence ID" value="KGG81344.1"/>
    <property type="molecule type" value="Genomic_DNA"/>
</dbReference>